<evidence type="ECO:0000256" key="7">
    <source>
        <dbReference type="SAM" id="MobiDB-lite"/>
    </source>
</evidence>
<accession>A0A1E1XDZ1</accession>
<dbReference type="GO" id="GO:0007094">
    <property type="term" value="P:mitotic spindle assembly checkpoint signaling"/>
    <property type="evidence" value="ECO:0007669"/>
    <property type="project" value="TreeGrafter"/>
</dbReference>
<dbReference type="AlphaFoldDB" id="A0A1E1XDZ1"/>
<dbReference type="GO" id="GO:0004674">
    <property type="term" value="F:protein serine/threonine kinase activity"/>
    <property type="evidence" value="ECO:0007669"/>
    <property type="project" value="UniProtKB-KW"/>
</dbReference>
<dbReference type="GO" id="GO:0005524">
    <property type="term" value="F:ATP binding"/>
    <property type="evidence" value="ECO:0007669"/>
    <property type="project" value="UniProtKB-UniRule"/>
</dbReference>
<evidence type="ECO:0000256" key="6">
    <source>
        <dbReference type="PROSITE-ProRule" id="PRU10141"/>
    </source>
</evidence>
<feature type="compositionally biased region" description="Polar residues" evidence="7">
    <location>
        <begin position="212"/>
        <end position="240"/>
    </location>
</feature>
<evidence type="ECO:0000259" key="8">
    <source>
        <dbReference type="PROSITE" id="PS50011"/>
    </source>
</evidence>
<dbReference type="SMART" id="SM00220">
    <property type="entry name" value="S_TKc"/>
    <property type="match status" value="1"/>
</dbReference>
<dbReference type="SUPFAM" id="SSF56112">
    <property type="entry name" value="Protein kinase-like (PK-like)"/>
    <property type="match status" value="1"/>
</dbReference>
<dbReference type="FunFam" id="1.10.510.10:FF:000224">
    <property type="entry name" value="serine/threonine-protein kinase mph1 isoform X1"/>
    <property type="match status" value="1"/>
</dbReference>
<protein>
    <submittedName>
        <fullName evidence="9">Putative dual specificity</fullName>
    </submittedName>
</protein>
<dbReference type="GO" id="GO:0034501">
    <property type="term" value="P:protein localization to kinetochore"/>
    <property type="evidence" value="ECO:0007669"/>
    <property type="project" value="TreeGrafter"/>
</dbReference>
<reference evidence="9" key="1">
    <citation type="journal article" date="2017" name="Front. Cell. Infect. Microbiol.">
        <title>The Distinct Transcriptional Response of the Midgut of Amblyomma sculptum and Amblyomma aureolatum Ticks to Rickettsia rickettsii Correlates to Their Differences in Susceptibility to Infection.</title>
        <authorList>
            <person name="Martins L.A."/>
            <person name="Galletti M.F.B.M."/>
            <person name="Ribeiro J.M."/>
            <person name="Fujita A."/>
            <person name="Costa F.B."/>
            <person name="Labruna M.B."/>
            <person name="Daffre S."/>
            <person name="Fogaca A.C."/>
        </authorList>
    </citation>
    <scope>NUCLEOTIDE SEQUENCE</scope>
</reference>
<dbReference type="PANTHER" id="PTHR22974:SF21">
    <property type="entry name" value="DUAL SPECIFICITY PROTEIN KINASE TTK"/>
    <property type="match status" value="1"/>
</dbReference>
<evidence type="ECO:0000256" key="4">
    <source>
        <dbReference type="ARBA" id="ARBA00022777"/>
    </source>
</evidence>
<dbReference type="PROSITE" id="PS00107">
    <property type="entry name" value="PROTEIN_KINASE_ATP"/>
    <property type="match status" value="1"/>
</dbReference>
<dbReference type="FunFam" id="3.30.200.20:FF:000131">
    <property type="entry name" value="Dual specificity protein kinase TTK"/>
    <property type="match status" value="1"/>
</dbReference>
<dbReference type="InterPro" id="IPR027084">
    <property type="entry name" value="Mps1_cat"/>
</dbReference>
<keyword evidence="3 6" id="KW-0547">Nucleotide-binding</keyword>
<dbReference type="CDD" id="cd14131">
    <property type="entry name" value="PKc_Mps1"/>
    <property type="match status" value="1"/>
</dbReference>
<name>A0A1E1XDZ1_9ACAR</name>
<feature type="compositionally biased region" description="Polar residues" evidence="7">
    <location>
        <begin position="310"/>
        <end position="319"/>
    </location>
</feature>
<evidence type="ECO:0000256" key="5">
    <source>
        <dbReference type="ARBA" id="ARBA00022840"/>
    </source>
</evidence>
<dbReference type="GO" id="GO:0098813">
    <property type="term" value="P:nuclear chromosome segregation"/>
    <property type="evidence" value="ECO:0007669"/>
    <property type="project" value="UniProtKB-ARBA"/>
</dbReference>
<dbReference type="Pfam" id="PF00069">
    <property type="entry name" value="Pkinase"/>
    <property type="match status" value="1"/>
</dbReference>
<feature type="non-terminal residue" evidence="9">
    <location>
        <position position="1"/>
    </location>
</feature>
<feature type="compositionally biased region" description="Low complexity" evidence="7">
    <location>
        <begin position="74"/>
        <end position="96"/>
    </location>
</feature>
<feature type="region of interest" description="Disordered" evidence="7">
    <location>
        <begin position="299"/>
        <end position="319"/>
    </location>
</feature>
<dbReference type="GO" id="GO:0004712">
    <property type="term" value="F:protein serine/threonine/tyrosine kinase activity"/>
    <property type="evidence" value="ECO:0007669"/>
    <property type="project" value="TreeGrafter"/>
</dbReference>
<evidence type="ECO:0000313" key="9">
    <source>
        <dbReference type="EMBL" id="JAT97453.1"/>
    </source>
</evidence>
<dbReference type="GO" id="GO:0000776">
    <property type="term" value="C:kinetochore"/>
    <property type="evidence" value="ECO:0007669"/>
    <property type="project" value="TreeGrafter"/>
</dbReference>
<dbReference type="InterPro" id="IPR017441">
    <property type="entry name" value="Protein_kinase_ATP_BS"/>
</dbReference>
<organism evidence="9">
    <name type="scientific">Amblyomma aureolatum</name>
    <dbReference type="NCBI Taxonomy" id="187763"/>
    <lineage>
        <taxon>Eukaryota</taxon>
        <taxon>Metazoa</taxon>
        <taxon>Ecdysozoa</taxon>
        <taxon>Arthropoda</taxon>
        <taxon>Chelicerata</taxon>
        <taxon>Arachnida</taxon>
        <taxon>Acari</taxon>
        <taxon>Parasitiformes</taxon>
        <taxon>Ixodida</taxon>
        <taxon>Ixodoidea</taxon>
        <taxon>Ixodidae</taxon>
        <taxon>Amblyomminae</taxon>
        <taxon>Amblyomma</taxon>
    </lineage>
</organism>
<dbReference type="Gene3D" id="1.10.510.10">
    <property type="entry name" value="Transferase(Phosphotransferase) domain 1"/>
    <property type="match status" value="1"/>
</dbReference>
<feature type="binding site" evidence="6">
    <location>
        <position position="382"/>
    </location>
    <ligand>
        <name>ATP</name>
        <dbReference type="ChEBI" id="CHEBI:30616"/>
    </ligand>
</feature>
<dbReference type="GO" id="GO:0033316">
    <property type="term" value="P:meiotic spindle assembly checkpoint signaling"/>
    <property type="evidence" value="ECO:0007669"/>
    <property type="project" value="TreeGrafter"/>
</dbReference>
<keyword evidence="4" id="KW-0418">Kinase</keyword>
<proteinExistence type="evidence at transcript level"/>
<evidence type="ECO:0000256" key="3">
    <source>
        <dbReference type="ARBA" id="ARBA00022741"/>
    </source>
</evidence>
<feature type="region of interest" description="Disordered" evidence="7">
    <location>
        <begin position="1"/>
        <end position="266"/>
    </location>
</feature>
<sequence length="664" mass="72405">RNSPEKSTSNMSGKGTAQFSGCKMSSPACLERRKEFSRGMSRTPEPPSPVKAPSSHSSMQWLRGCLDKDKNSTSQSGLKLSSAAAAVAAEGSAQLLTPAHSQGCSSGTPGTNFSSRSGTWWSKDSSSQSSSTKKTETPPVVRKFKENPGFFNQRLPMSDSDDSDSNGGGQPLPAGPSKGSHPERCPSRNSPPKKPPPKSSFLRSVPFERSTSKLPPSSQRTNGAYPKQQLQRSSSKSVSAPRTCAPTKPPLQAAHVQQSGRQRHPSYCLPRPSAACEKKQSVIAENAGVPVQAVAADGKDGRMAAEGRSGSLSSCQSDTAQAQSGSLKRSLLSLLQDPDPPAGDYHTEINGRRYQLLDLLGKGGSSKVFMMFTHRKKLCAVKLVSMAGIQPMVVETYMNEVAILKSLRDCERVVSLYDYEYVRKDQVLALVMEKGDQDLASVLTAAIKKGELNPVTLKFYWHEMLQAVNEIHERGVIHSDLKPANFLFANGKLKLIDFGIASITQADATSVFKESPMGTLNFMSPESLQLVAHEAGKHCLKISRKSDVWSLGCILYHLVYGKTPFQHIRTTEAKLAAIAGDSYIIDFPEVPDPNLLDVLKKCLRRNSSQRPTILELLEHPYLAEERARQRNPVLQSVLSDIENMSPASVLKLSKVVKYLQEHKK</sequence>
<dbReference type="PROSITE" id="PS00108">
    <property type="entry name" value="PROTEIN_KINASE_ST"/>
    <property type="match status" value="1"/>
</dbReference>
<feature type="domain" description="Protein kinase" evidence="8">
    <location>
        <begin position="354"/>
        <end position="622"/>
    </location>
</feature>
<dbReference type="InterPro" id="IPR011009">
    <property type="entry name" value="Kinase-like_dom_sf"/>
</dbReference>
<feature type="compositionally biased region" description="Polar residues" evidence="7">
    <location>
        <begin position="1"/>
        <end position="19"/>
    </location>
</feature>
<dbReference type="Gene3D" id="3.30.200.20">
    <property type="entry name" value="Phosphorylase Kinase, domain 1"/>
    <property type="match status" value="1"/>
</dbReference>
<dbReference type="InterPro" id="IPR008271">
    <property type="entry name" value="Ser/Thr_kinase_AS"/>
</dbReference>
<feature type="compositionally biased region" description="Low complexity" evidence="7">
    <location>
        <begin position="114"/>
        <end position="132"/>
    </location>
</feature>
<dbReference type="EMBL" id="GFAC01001735">
    <property type="protein sequence ID" value="JAT97453.1"/>
    <property type="molecule type" value="mRNA"/>
</dbReference>
<keyword evidence="1" id="KW-0723">Serine/threonine-protein kinase</keyword>
<evidence type="ECO:0000256" key="2">
    <source>
        <dbReference type="ARBA" id="ARBA00022679"/>
    </source>
</evidence>
<dbReference type="InterPro" id="IPR000719">
    <property type="entry name" value="Prot_kinase_dom"/>
</dbReference>
<dbReference type="GO" id="GO:0005634">
    <property type="term" value="C:nucleus"/>
    <property type="evidence" value="ECO:0007669"/>
    <property type="project" value="TreeGrafter"/>
</dbReference>
<evidence type="ECO:0000256" key="1">
    <source>
        <dbReference type="ARBA" id="ARBA00022527"/>
    </source>
</evidence>
<keyword evidence="5 6" id="KW-0067">ATP-binding</keyword>
<dbReference type="PROSITE" id="PS50011">
    <property type="entry name" value="PROTEIN_KINASE_DOM"/>
    <property type="match status" value="1"/>
</dbReference>
<dbReference type="PANTHER" id="PTHR22974">
    <property type="entry name" value="MIXED LINEAGE PROTEIN KINASE"/>
    <property type="match status" value="1"/>
</dbReference>
<feature type="compositionally biased region" description="Polar residues" evidence="7">
    <location>
        <begin position="99"/>
        <end position="113"/>
    </location>
</feature>
<keyword evidence="2" id="KW-0808">Transferase</keyword>